<feature type="binding site" evidence="19">
    <location>
        <position position="689"/>
    </location>
    <ligand>
        <name>ATP</name>
        <dbReference type="ChEBI" id="CHEBI:30616"/>
    </ligand>
</feature>
<dbReference type="InterPro" id="IPR010513">
    <property type="entry name" value="KEN_dom"/>
</dbReference>
<keyword evidence="7" id="KW-0479">Metal-binding</keyword>
<keyword evidence="15" id="KW-0472">Membrane</keyword>
<reference evidence="23 24" key="1">
    <citation type="journal article" date="2018" name="Mycol. Prog.">
        <title>Coniella lustricola, a new species from submerged detritus.</title>
        <authorList>
            <person name="Raudabaugh D.B."/>
            <person name="Iturriaga T."/>
            <person name="Carver A."/>
            <person name="Mondo S."/>
            <person name="Pangilinan J."/>
            <person name="Lipzen A."/>
            <person name="He G."/>
            <person name="Amirebrahimi M."/>
            <person name="Grigoriev I.V."/>
            <person name="Miller A.N."/>
        </authorList>
    </citation>
    <scope>NUCLEOTIDE SEQUENCE [LARGE SCALE GENOMIC DNA]</scope>
    <source>
        <strain evidence="23 24">B22-T-1</strain>
    </source>
</reference>
<dbReference type="GO" id="GO:0004521">
    <property type="term" value="F:RNA endonuclease activity"/>
    <property type="evidence" value="ECO:0007669"/>
    <property type="project" value="InterPro"/>
</dbReference>
<dbReference type="OrthoDB" id="63989at2759"/>
<dbReference type="InterPro" id="IPR008271">
    <property type="entry name" value="Ser/Thr_kinase_AS"/>
</dbReference>
<sequence>MRGDEPDLDPFYDLVSTDASAVSAAAPDLSVVAPSARRLEDWEVEDFVLLATIDGDLYATDRKSGRERWHISLGQPVVETIHHQINNTTPGTTGHVLDDTIWAVEPTNDGQIYMWAPGDDQGLVSTGLTMKALVGGAPSNNDALGIAYTGEKKTALLTLDAATGRAIKWFGPSASAVEQLTCARPQDAMAGFDVEECNSRTITLGRTEYTVGISHSQGSHIVTLKYAEWTPNLFDQDLLGQYSSTLDKLYITSRPDGRAYAFEYGSDTGRSQSFVQYYPSPIAKAFDVVRPIRSFGDAEDANTQLVALPQPPPPPAFEHQEPGRDSKVFLNNTGGNWFAMSGRAYPLITQAPLAPINRAELIELQDELSMKQLAKLLAGQHLLDNAWSKSSQRSLPRLPGLPETLPGSHDYNNNNHRNENRPKELDNPTMAVDAPDPSSTVIDIVKKIPQDALQHTTDLFTNPAIWLILAIVLFVYRKEFARFVAKGLEGLVKDAQRYMKRKRMGLEVDNDWAADQSDPGRLDNESTDKERLNPKETVEESAQKAEVQVQTSVPDGTAEQVALLHETVTTGTPVKGEGQVQPEKKKKAHRGRRGGKNHKKKKLSPEASVGDGADSEVDEAVDLAKTIGAKSPIPEPNIQTLPYRVEDVSNPILRIDDSLEVVEDQQLGTGSNGTVVYAGKWQDRPVAVKRMLRDFYDIASQETRLLREVDRHQNVIQYFAQLERGEFIYIALELCEASLADVMEKPQQFLQLAEAGAKDTLAVLKQITKGLDHLHSLQIVHRDLKPQNILITRDRNTGRPRILVSDFGLCKKLEGGQSSFGATTAHAAGTSGWRAPELLLDDETPASSGPILAESSTHSGAHGSQGQEVTHRRVTRSIDIFSLGIVFFYVLTQGSHPFDCGDKYMREYNIRKGTYNLAKLDVLGDYSCEAKHLVGTMISANPKERPKTKEILAHPFFWDARTRLLFLCDVSDAFEREPRDPPSWELEQLEDGAADVIKGGDFMAKLHKEFVDSLGKQRKYTGSRLLDLLRALRNKRNHYLDMPDALQKKVGSLPEGYLLYWTTRFPDLLLYCWRLVRELGWHEMEQFKEYYQPPESG</sequence>
<dbReference type="GO" id="GO:0036498">
    <property type="term" value="P:IRE1-mediated unfolded protein response"/>
    <property type="evidence" value="ECO:0007669"/>
    <property type="project" value="TreeGrafter"/>
</dbReference>
<evidence type="ECO:0000256" key="7">
    <source>
        <dbReference type="ARBA" id="ARBA00022723"/>
    </source>
</evidence>
<dbReference type="GO" id="GO:0070059">
    <property type="term" value="P:intrinsic apoptotic signaling pathway in response to endoplasmic reticulum stress"/>
    <property type="evidence" value="ECO:0007669"/>
    <property type="project" value="TreeGrafter"/>
</dbReference>
<keyword evidence="11" id="KW-0378">Hydrolase</keyword>
<dbReference type="InParanoid" id="A0A2T3ADB3"/>
<feature type="compositionally biased region" description="Basic and acidic residues" evidence="20">
    <location>
        <begin position="518"/>
        <end position="543"/>
    </location>
</feature>
<evidence type="ECO:0000256" key="18">
    <source>
        <dbReference type="ARBA" id="ARBA00048977"/>
    </source>
</evidence>
<dbReference type="InterPro" id="IPR017441">
    <property type="entry name" value="Protein_kinase_ATP_BS"/>
</dbReference>
<evidence type="ECO:0000256" key="9">
    <source>
        <dbReference type="ARBA" id="ARBA00022741"/>
    </source>
</evidence>
<comment type="catalytic activity">
    <reaction evidence="17">
        <text>L-threonyl-[protein] + ATP = O-phospho-L-threonyl-[protein] + ADP + H(+)</text>
        <dbReference type="Rhea" id="RHEA:46608"/>
        <dbReference type="Rhea" id="RHEA-COMP:11060"/>
        <dbReference type="Rhea" id="RHEA-COMP:11605"/>
        <dbReference type="ChEBI" id="CHEBI:15378"/>
        <dbReference type="ChEBI" id="CHEBI:30013"/>
        <dbReference type="ChEBI" id="CHEBI:30616"/>
        <dbReference type="ChEBI" id="CHEBI:61977"/>
        <dbReference type="ChEBI" id="CHEBI:456216"/>
        <dbReference type="EC" id="2.7.11.1"/>
    </reaction>
    <physiologicalReaction direction="left-to-right" evidence="17">
        <dbReference type="Rhea" id="RHEA:46609"/>
    </physiologicalReaction>
</comment>
<evidence type="ECO:0000256" key="14">
    <source>
        <dbReference type="ARBA" id="ARBA00022989"/>
    </source>
</evidence>
<dbReference type="Proteomes" id="UP000241462">
    <property type="component" value="Unassembled WGS sequence"/>
</dbReference>
<comment type="subcellular location">
    <subcellularLocation>
        <location evidence="2">Membrane</location>
        <topology evidence="2">Single-pass type I membrane protein</topology>
    </subcellularLocation>
</comment>
<dbReference type="PROSITE" id="PS51392">
    <property type="entry name" value="KEN"/>
    <property type="match status" value="1"/>
</dbReference>
<dbReference type="InterPro" id="IPR045133">
    <property type="entry name" value="IRE1/2-like"/>
</dbReference>
<dbReference type="PANTHER" id="PTHR13954:SF6">
    <property type="entry name" value="NON-SPECIFIC SERINE_THREONINE PROTEIN KINASE"/>
    <property type="match status" value="1"/>
</dbReference>
<dbReference type="SMART" id="SM00220">
    <property type="entry name" value="S_TKc"/>
    <property type="match status" value="1"/>
</dbReference>
<accession>A0A2T3ADB3</accession>
<dbReference type="EC" id="2.7.11.1" evidence="3"/>
<organism evidence="23 24">
    <name type="scientific">Coniella lustricola</name>
    <dbReference type="NCBI Taxonomy" id="2025994"/>
    <lineage>
        <taxon>Eukaryota</taxon>
        <taxon>Fungi</taxon>
        <taxon>Dikarya</taxon>
        <taxon>Ascomycota</taxon>
        <taxon>Pezizomycotina</taxon>
        <taxon>Sordariomycetes</taxon>
        <taxon>Sordariomycetidae</taxon>
        <taxon>Diaporthales</taxon>
        <taxon>Schizoparmaceae</taxon>
        <taxon>Coniella</taxon>
    </lineage>
</organism>
<feature type="domain" description="Protein kinase" evidence="21">
    <location>
        <begin position="661"/>
        <end position="957"/>
    </location>
</feature>
<feature type="region of interest" description="Disordered" evidence="20">
    <location>
        <begin position="568"/>
        <end position="615"/>
    </location>
</feature>
<keyword evidence="14" id="KW-1133">Transmembrane helix</keyword>
<keyword evidence="5" id="KW-0808">Transferase</keyword>
<name>A0A2T3ADB3_9PEZI</name>
<dbReference type="GO" id="GO:0051082">
    <property type="term" value="F:unfolded protein binding"/>
    <property type="evidence" value="ECO:0007669"/>
    <property type="project" value="TreeGrafter"/>
</dbReference>
<evidence type="ECO:0000256" key="6">
    <source>
        <dbReference type="ARBA" id="ARBA00022692"/>
    </source>
</evidence>
<keyword evidence="16" id="KW-0325">Glycoprotein</keyword>
<feature type="compositionally biased region" description="Basic and acidic residues" evidence="20">
    <location>
        <begin position="416"/>
        <end position="426"/>
    </location>
</feature>
<keyword evidence="13" id="KW-0460">Magnesium</keyword>
<dbReference type="AlphaFoldDB" id="A0A2T3ADB3"/>
<evidence type="ECO:0000256" key="12">
    <source>
        <dbReference type="ARBA" id="ARBA00022840"/>
    </source>
</evidence>
<dbReference type="Gene3D" id="1.20.1440.180">
    <property type="entry name" value="KEN domain"/>
    <property type="match status" value="1"/>
</dbReference>
<keyword evidence="24" id="KW-1185">Reference proteome</keyword>
<keyword evidence="4" id="KW-0723">Serine/threonine-protein kinase</keyword>
<evidence type="ECO:0000313" key="23">
    <source>
        <dbReference type="EMBL" id="PSR92301.1"/>
    </source>
</evidence>
<evidence type="ECO:0000259" key="22">
    <source>
        <dbReference type="PROSITE" id="PS51392"/>
    </source>
</evidence>
<evidence type="ECO:0000256" key="11">
    <source>
        <dbReference type="ARBA" id="ARBA00022801"/>
    </source>
</evidence>
<keyword evidence="10" id="KW-0418">Kinase</keyword>
<feature type="region of interest" description="Disordered" evidence="20">
    <location>
        <begin position="849"/>
        <end position="870"/>
    </location>
</feature>
<evidence type="ECO:0000256" key="19">
    <source>
        <dbReference type="PROSITE-ProRule" id="PRU10141"/>
    </source>
</evidence>
<evidence type="ECO:0000259" key="21">
    <source>
        <dbReference type="PROSITE" id="PS50011"/>
    </source>
</evidence>
<dbReference type="GO" id="GO:1990604">
    <property type="term" value="C:IRE1-TRAF2-ASK1 complex"/>
    <property type="evidence" value="ECO:0007669"/>
    <property type="project" value="TreeGrafter"/>
</dbReference>
<dbReference type="Gene3D" id="2.130.10.10">
    <property type="entry name" value="YVTN repeat-like/Quinoprotein amine dehydrogenase"/>
    <property type="match status" value="1"/>
</dbReference>
<dbReference type="GO" id="GO:0006397">
    <property type="term" value="P:mRNA processing"/>
    <property type="evidence" value="ECO:0007669"/>
    <property type="project" value="InterPro"/>
</dbReference>
<dbReference type="Gene3D" id="1.10.510.10">
    <property type="entry name" value="Transferase(Phosphotransferase) domain 1"/>
    <property type="match status" value="1"/>
</dbReference>
<dbReference type="PANTHER" id="PTHR13954">
    <property type="entry name" value="IRE1-RELATED"/>
    <property type="match status" value="1"/>
</dbReference>
<dbReference type="GO" id="GO:0005524">
    <property type="term" value="F:ATP binding"/>
    <property type="evidence" value="ECO:0007669"/>
    <property type="project" value="UniProtKB-UniRule"/>
</dbReference>
<evidence type="ECO:0000256" key="1">
    <source>
        <dbReference type="ARBA" id="ARBA00001946"/>
    </source>
</evidence>
<keyword evidence="8" id="KW-0732">Signal</keyword>
<dbReference type="EMBL" id="KZ678408">
    <property type="protein sequence ID" value="PSR92301.1"/>
    <property type="molecule type" value="Genomic_DNA"/>
</dbReference>
<dbReference type="InterPro" id="IPR011047">
    <property type="entry name" value="Quinoprotein_ADH-like_sf"/>
</dbReference>
<evidence type="ECO:0000256" key="15">
    <source>
        <dbReference type="ARBA" id="ARBA00023136"/>
    </source>
</evidence>
<keyword evidence="12 19" id="KW-0067">ATP-binding</keyword>
<comment type="cofactor">
    <cofactor evidence="1">
        <name>Mg(2+)</name>
        <dbReference type="ChEBI" id="CHEBI:18420"/>
    </cofactor>
</comment>
<evidence type="ECO:0000256" key="8">
    <source>
        <dbReference type="ARBA" id="ARBA00022729"/>
    </source>
</evidence>
<evidence type="ECO:0000256" key="4">
    <source>
        <dbReference type="ARBA" id="ARBA00022527"/>
    </source>
</evidence>
<dbReference type="SUPFAM" id="SSF50998">
    <property type="entry name" value="Quinoprotein alcohol dehydrogenase-like"/>
    <property type="match status" value="1"/>
</dbReference>
<evidence type="ECO:0000256" key="13">
    <source>
        <dbReference type="ARBA" id="ARBA00022842"/>
    </source>
</evidence>
<evidence type="ECO:0000256" key="2">
    <source>
        <dbReference type="ARBA" id="ARBA00004479"/>
    </source>
</evidence>
<dbReference type="Gene3D" id="3.30.200.20">
    <property type="entry name" value="Phosphorylase Kinase, domain 1"/>
    <property type="match status" value="1"/>
</dbReference>
<evidence type="ECO:0000313" key="24">
    <source>
        <dbReference type="Proteomes" id="UP000241462"/>
    </source>
</evidence>
<dbReference type="FunFam" id="1.10.510.10:FF:000572">
    <property type="entry name" value="Serine/threonine-protein kinase/endoribonuclease IRE1"/>
    <property type="match status" value="1"/>
</dbReference>
<evidence type="ECO:0000256" key="17">
    <source>
        <dbReference type="ARBA" id="ARBA00048659"/>
    </source>
</evidence>
<feature type="compositionally biased region" description="Polar residues" evidence="20">
    <location>
        <begin position="854"/>
        <end position="868"/>
    </location>
</feature>
<gene>
    <name evidence="23" type="ORF">BD289DRAFT_364738</name>
</gene>
<feature type="compositionally biased region" description="Basic residues" evidence="20">
    <location>
        <begin position="584"/>
        <end position="602"/>
    </location>
</feature>
<dbReference type="PROSITE" id="PS00108">
    <property type="entry name" value="PROTEIN_KINASE_ST"/>
    <property type="match status" value="1"/>
</dbReference>
<evidence type="ECO:0000256" key="5">
    <source>
        <dbReference type="ARBA" id="ARBA00022679"/>
    </source>
</evidence>
<dbReference type="InterPro" id="IPR038357">
    <property type="entry name" value="KEN_sf"/>
</dbReference>
<evidence type="ECO:0000256" key="16">
    <source>
        <dbReference type="ARBA" id="ARBA00023180"/>
    </source>
</evidence>
<dbReference type="STRING" id="2025994.A0A2T3ADB3"/>
<dbReference type="InterPro" id="IPR000719">
    <property type="entry name" value="Prot_kinase_dom"/>
</dbReference>
<proteinExistence type="predicted"/>
<dbReference type="SMART" id="SM00580">
    <property type="entry name" value="PUG"/>
    <property type="match status" value="1"/>
</dbReference>
<protein>
    <recommendedName>
        <fullName evidence="3">non-specific serine/threonine protein kinase</fullName>
        <ecNumber evidence="3">2.7.11.1</ecNumber>
    </recommendedName>
</protein>
<dbReference type="FunCoup" id="A0A2T3ADB3">
    <property type="interactions" value="125"/>
</dbReference>
<dbReference type="InterPro" id="IPR015943">
    <property type="entry name" value="WD40/YVTN_repeat-like_dom_sf"/>
</dbReference>
<feature type="domain" description="KEN" evidence="22">
    <location>
        <begin position="960"/>
        <end position="1093"/>
    </location>
</feature>
<dbReference type="GO" id="GO:0016787">
    <property type="term" value="F:hydrolase activity"/>
    <property type="evidence" value="ECO:0007669"/>
    <property type="project" value="UniProtKB-KW"/>
</dbReference>
<keyword evidence="9 19" id="KW-0547">Nucleotide-binding</keyword>
<evidence type="ECO:0000256" key="10">
    <source>
        <dbReference type="ARBA" id="ARBA00022777"/>
    </source>
</evidence>
<feature type="region of interest" description="Disordered" evidence="20">
    <location>
        <begin position="392"/>
        <end position="433"/>
    </location>
</feature>
<dbReference type="GO" id="GO:0004674">
    <property type="term" value="F:protein serine/threonine kinase activity"/>
    <property type="evidence" value="ECO:0007669"/>
    <property type="project" value="UniProtKB-KW"/>
</dbReference>
<dbReference type="FunFam" id="3.30.200.20:FF:000077">
    <property type="entry name" value="Putative Serine/threonine-protein kinase/endoribonuclease IRE1"/>
    <property type="match status" value="1"/>
</dbReference>
<feature type="region of interest" description="Disordered" evidence="20">
    <location>
        <begin position="510"/>
        <end position="555"/>
    </location>
</feature>
<dbReference type="SUPFAM" id="SSF56112">
    <property type="entry name" value="Protein kinase-like (PK-like)"/>
    <property type="match status" value="1"/>
</dbReference>
<dbReference type="GO" id="GO:0046872">
    <property type="term" value="F:metal ion binding"/>
    <property type="evidence" value="ECO:0007669"/>
    <property type="project" value="UniProtKB-KW"/>
</dbReference>
<dbReference type="InterPro" id="IPR011009">
    <property type="entry name" value="Kinase-like_dom_sf"/>
</dbReference>
<dbReference type="Pfam" id="PF06479">
    <property type="entry name" value="Ribonuc_2-5A"/>
    <property type="match status" value="1"/>
</dbReference>
<evidence type="ECO:0000256" key="20">
    <source>
        <dbReference type="SAM" id="MobiDB-lite"/>
    </source>
</evidence>
<dbReference type="PROSITE" id="PS50011">
    <property type="entry name" value="PROTEIN_KINASE_DOM"/>
    <property type="match status" value="1"/>
</dbReference>
<evidence type="ECO:0000256" key="3">
    <source>
        <dbReference type="ARBA" id="ARBA00012513"/>
    </source>
</evidence>
<dbReference type="Pfam" id="PF00069">
    <property type="entry name" value="Pkinase"/>
    <property type="match status" value="2"/>
</dbReference>
<dbReference type="PROSITE" id="PS00107">
    <property type="entry name" value="PROTEIN_KINASE_ATP"/>
    <property type="match status" value="1"/>
</dbReference>
<comment type="catalytic activity">
    <reaction evidence="18">
        <text>L-seryl-[protein] + ATP = O-phospho-L-seryl-[protein] + ADP + H(+)</text>
        <dbReference type="Rhea" id="RHEA:17989"/>
        <dbReference type="Rhea" id="RHEA-COMP:9863"/>
        <dbReference type="Rhea" id="RHEA-COMP:11604"/>
        <dbReference type="ChEBI" id="CHEBI:15378"/>
        <dbReference type="ChEBI" id="CHEBI:29999"/>
        <dbReference type="ChEBI" id="CHEBI:30616"/>
        <dbReference type="ChEBI" id="CHEBI:83421"/>
        <dbReference type="ChEBI" id="CHEBI:456216"/>
        <dbReference type="EC" id="2.7.11.1"/>
    </reaction>
    <physiologicalReaction direction="left-to-right" evidence="18">
        <dbReference type="Rhea" id="RHEA:17990"/>
    </physiologicalReaction>
</comment>
<dbReference type="CDD" id="cd09769">
    <property type="entry name" value="Luminal_IRE1"/>
    <property type="match status" value="1"/>
</dbReference>
<keyword evidence="6" id="KW-0812">Transmembrane</keyword>